<dbReference type="Proteomes" id="UP001244341">
    <property type="component" value="Chromosome 5b"/>
</dbReference>
<evidence type="ECO:0000256" key="2">
    <source>
        <dbReference type="ARBA" id="ARBA00023315"/>
    </source>
</evidence>
<dbReference type="InterPro" id="IPR027417">
    <property type="entry name" value="P-loop_NTPase"/>
</dbReference>
<dbReference type="SUPFAM" id="SSF75138">
    <property type="entry name" value="HprK N-terminal domain-like"/>
    <property type="match status" value="1"/>
</dbReference>
<evidence type="ECO:0000259" key="3">
    <source>
        <dbReference type="Pfam" id="PF01515"/>
    </source>
</evidence>
<dbReference type="Pfam" id="PF01515">
    <property type="entry name" value="PTA_PTB"/>
    <property type="match status" value="2"/>
</dbReference>
<feature type="domain" description="Phosphate acetyl/butaryl transferase" evidence="3">
    <location>
        <begin position="445"/>
        <end position="678"/>
    </location>
</feature>
<feature type="domain" description="Phosphate acetyl/butaryl transferase" evidence="3">
    <location>
        <begin position="732"/>
        <end position="851"/>
    </location>
</feature>
<dbReference type="InterPro" id="IPR050500">
    <property type="entry name" value="Phos_Acetyltrans/Butyryltrans"/>
</dbReference>
<dbReference type="InterPro" id="IPR002505">
    <property type="entry name" value="PTA_PTB"/>
</dbReference>
<proteinExistence type="predicted"/>
<organism evidence="4 5">
    <name type="scientific">Tetradesmus obliquus</name>
    <name type="common">Green alga</name>
    <name type="synonym">Acutodesmus obliquus</name>
    <dbReference type="NCBI Taxonomy" id="3088"/>
    <lineage>
        <taxon>Eukaryota</taxon>
        <taxon>Viridiplantae</taxon>
        <taxon>Chlorophyta</taxon>
        <taxon>core chlorophytes</taxon>
        <taxon>Chlorophyceae</taxon>
        <taxon>CS clade</taxon>
        <taxon>Sphaeropleales</taxon>
        <taxon>Scenedesmaceae</taxon>
        <taxon>Tetradesmus</taxon>
    </lineage>
</organism>
<dbReference type="InterPro" id="IPR028979">
    <property type="entry name" value="Ser_kin/Pase_Hpr-like_N_sf"/>
</dbReference>
<dbReference type="Pfam" id="PF13500">
    <property type="entry name" value="AAA_26"/>
    <property type="match status" value="1"/>
</dbReference>
<dbReference type="Gene3D" id="3.40.50.10950">
    <property type="match status" value="1"/>
</dbReference>
<dbReference type="EMBL" id="CP126212">
    <property type="protein sequence ID" value="WIA14772.1"/>
    <property type="molecule type" value="Genomic_DNA"/>
</dbReference>
<dbReference type="PANTHER" id="PTHR43356:SF3">
    <property type="entry name" value="PHOSPHATE ACETYLTRANSFERASE"/>
    <property type="match status" value="1"/>
</dbReference>
<dbReference type="SUPFAM" id="SSF53659">
    <property type="entry name" value="Isocitrate/Isopropylmalate dehydrogenase-like"/>
    <property type="match status" value="2"/>
</dbReference>
<name>A0ABY8U0K1_TETOB</name>
<protein>
    <recommendedName>
        <fullName evidence="3">Phosphate acetyl/butaryl transferase domain-containing protein</fullName>
    </recommendedName>
</protein>
<dbReference type="SUPFAM" id="SSF52540">
    <property type="entry name" value="P-loop containing nucleoside triphosphate hydrolases"/>
    <property type="match status" value="1"/>
</dbReference>
<evidence type="ECO:0000313" key="5">
    <source>
        <dbReference type="Proteomes" id="UP001244341"/>
    </source>
</evidence>
<dbReference type="PANTHER" id="PTHR43356">
    <property type="entry name" value="PHOSPHATE ACETYLTRANSFERASE"/>
    <property type="match status" value="1"/>
</dbReference>
<gene>
    <name evidence="4" type="ORF">OEZ85_003256</name>
</gene>
<keyword evidence="5" id="KW-1185">Reference proteome</keyword>
<dbReference type="Gene3D" id="3.40.1390.20">
    <property type="entry name" value="HprK N-terminal domain-like"/>
    <property type="match status" value="1"/>
</dbReference>
<dbReference type="Gene3D" id="3.40.718.10">
    <property type="entry name" value="Isopropylmalate Dehydrogenase"/>
    <property type="match status" value="1"/>
</dbReference>
<sequence>MLSGSALLKSGSPLATQLGALSVVRSHLLSSLQSSGLLSRSFASGSKGNGRHSSVYITDTDGNVAANTPLLLGLVNYFERHLPFVGYFAPIGGSANPDSGSHPMDRHLKLVHDTFELKYAVKQMMGVPEEEAVRLVAAGQRAELLDRVYASFTAYKEMHDMVIVHGTGVGSGKLDAEIASAISSPAIITCQAKDQSLADLKRKILLKKAMLDDHKIPQLGVCLNKVPLFDRNITMAQIKNKLAEEGLPLLGAFPEDAMLRGVRLDEVLPALEAQRMFGSNVVLDQEYSAVYVASQRLEELLELMASDGDTRPLVVTSRDRLDIVLGLLASQVSIAGPSVAGILLTHAGGSTNRTYAHSLLLRMFEGLAKGYQGSLLPILSTNLTMYDAVRRLDHLTGAVLPTSTRKIQHCKNLFDTCMDANSLVAGIEKEEQLITAARRVTPKMFAHSIKSKCLANPQHIVLPEGSEPRVLKAASEVTLRGLAKITLLGDPATVAAEAKKLGADISGCRVVDPKTYPAVDKYVERLLEARKGKNLTPEAAYDAVTNDVNMFGVMMVAAGEAAGMVSGAIHTTAATIRPAMQVLKTPNLVSSVFFMCLPDKVLVYGDCAVNVTPGSGDLASIAACSADTAAAFGIEPRVAMLSYSTMGSGAGPDVQKVTDAVKLVKGSRPDLMVEVPLQQIMLVSDISALRLQVQKVTDAVKLVKESRPDLMVEGPLQYKQIMLVSNMSAFALVLARLFGPPQVQKVQKVTDAVKLVKESRPDLMVEGPLQYDAAIDPTVASVKIKTASEVAGRATVFVFPDLNTGNNTYKAVQQATGAIAMGPVMQGLRKPVNDLSRGCTVQDIVNTICVTGVQAMQATAAPAAGTGAAAA</sequence>
<reference evidence="4 5" key="1">
    <citation type="submission" date="2023-05" db="EMBL/GenBank/DDBJ databases">
        <title>A 100% complete, gapless, phased diploid assembly of the Scenedesmus obliquus UTEX 3031 genome.</title>
        <authorList>
            <person name="Biondi T.C."/>
            <person name="Hanschen E.R."/>
            <person name="Kwon T."/>
            <person name="Eng W."/>
            <person name="Kruse C.P.S."/>
            <person name="Koehler S.I."/>
            <person name="Kunde Y."/>
            <person name="Gleasner C.D."/>
            <person name="You Mak K.T."/>
            <person name="Polle J."/>
            <person name="Hovde B.T."/>
            <person name="Starkenburg S.R."/>
        </authorList>
    </citation>
    <scope>NUCLEOTIDE SEQUENCE [LARGE SCALE GENOMIC DNA]</scope>
    <source>
        <strain evidence="4 5">DOE0152z</strain>
    </source>
</reference>
<accession>A0ABY8U0K1</accession>
<keyword evidence="1" id="KW-0808">Transferase</keyword>
<keyword evidence="2" id="KW-0012">Acyltransferase</keyword>
<dbReference type="NCBIfam" id="NF004167">
    <property type="entry name" value="PRK05632.1"/>
    <property type="match status" value="1"/>
</dbReference>
<evidence type="ECO:0000256" key="1">
    <source>
        <dbReference type="ARBA" id="ARBA00022679"/>
    </source>
</evidence>
<evidence type="ECO:0000313" key="4">
    <source>
        <dbReference type="EMBL" id="WIA14772.1"/>
    </source>
</evidence>
<dbReference type="InterPro" id="IPR042113">
    <property type="entry name" value="P_AcTrfase_dom1"/>
</dbReference>